<dbReference type="GO" id="GO:0042273">
    <property type="term" value="P:ribosomal large subunit biogenesis"/>
    <property type="evidence" value="ECO:0007669"/>
    <property type="project" value="TreeGrafter"/>
</dbReference>
<name>A0A8S1HR48_9PELO</name>
<feature type="compositionally biased region" description="Basic residues" evidence="4">
    <location>
        <begin position="74"/>
        <end position="87"/>
    </location>
</feature>
<evidence type="ECO:0000256" key="1">
    <source>
        <dbReference type="ARBA" id="ARBA00004123"/>
    </source>
</evidence>
<dbReference type="GO" id="GO:0030690">
    <property type="term" value="C:Noc1p-Noc2p complex"/>
    <property type="evidence" value="ECO:0007669"/>
    <property type="project" value="TreeGrafter"/>
</dbReference>
<dbReference type="GO" id="GO:0003714">
    <property type="term" value="F:transcription corepressor activity"/>
    <property type="evidence" value="ECO:0007669"/>
    <property type="project" value="TreeGrafter"/>
</dbReference>
<dbReference type="Pfam" id="PF03715">
    <property type="entry name" value="Noc2"/>
    <property type="match status" value="1"/>
</dbReference>
<feature type="compositionally biased region" description="Basic and acidic residues" evidence="4">
    <location>
        <begin position="182"/>
        <end position="195"/>
    </location>
</feature>
<dbReference type="OrthoDB" id="10266662at2759"/>
<evidence type="ECO:0008006" key="7">
    <source>
        <dbReference type="Google" id="ProtNLM"/>
    </source>
</evidence>
<dbReference type="GO" id="GO:0005654">
    <property type="term" value="C:nucleoplasm"/>
    <property type="evidence" value="ECO:0007669"/>
    <property type="project" value="TreeGrafter"/>
</dbReference>
<dbReference type="EMBL" id="CAJGYM010000132">
    <property type="protein sequence ID" value="CAD6198617.1"/>
    <property type="molecule type" value="Genomic_DNA"/>
</dbReference>
<dbReference type="Proteomes" id="UP000835052">
    <property type="component" value="Unassembled WGS sequence"/>
</dbReference>
<proteinExistence type="inferred from homology"/>
<keyword evidence="6" id="KW-1185">Reference proteome</keyword>
<comment type="subcellular location">
    <subcellularLocation>
        <location evidence="1">Nucleus</location>
    </subcellularLocation>
</comment>
<dbReference type="GO" id="GO:0000122">
    <property type="term" value="P:negative regulation of transcription by RNA polymerase II"/>
    <property type="evidence" value="ECO:0007669"/>
    <property type="project" value="TreeGrafter"/>
</dbReference>
<feature type="compositionally biased region" description="Acidic residues" evidence="4">
    <location>
        <begin position="151"/>
        <end position="181"/>
    </location>
</feature>
<dbReference type="GO" id="GO:0042393">
    <property type="term" value="F:histone binding"/>
    <property type="evidence" value="ECO:0007669"/>
    <property type="project" value="TreeGrafter"/>
</dbReference>
<evidence type="ECO:0000313" key="5">
    <source>
        <dbReference type="EMBL" id="CAD6198617.1"/>
    </source>
</evidence>
<sequence>MILNFAKDKKAYKTGRGVSVSDGVSPRRIRESLNRILRDFLRKSIEFRRAFRFISKLYLSFDFSERNMKVKAGKTAKSPKLKSREKKKPVIKEVDVEEAKEEDSLGGSEESDFEDEDTLETFSKHKLDLEKLKETDPEFFKFLQEEDADLLNVEGDEENEEEEEEDVDDDEEESDVEELDGEKDVKPERKPKAKQDSASGRLIVDGNIIEYLQNKLDFDTEKEDVSLDASAVRMAVDVFIACVARVGADLEAPKYIIQEQSVFDESVRLCFLALPTAFQKLLSTSKGEDESTKVSRPKLKKHQNMLRTYLQAVLIFLNEIQTPAVIASTLKSIMRLVDFYAHFAKLTRQLIKSLTRVWSRKTIECRVVAFVCMSRLVKDYPQHFSALYKNAYVAFVSNSKVVTNETWPLLQFMHRTYAELTLQNPGQAYRFAFVYIRQTAVHLRNAMIGKGRKDLVYSVYNWQMIQCIYLWVRVVAKAHSVTGAESIAELVYPLVQVIIGMFRLSNAPTFLPLRFHCCQLLIQLQASCATFIPVLRYATEALEELGRELKRKPSVGKTVTKIPDIECTLRISSQYSDTPQWRKAACEYIFRTMMQGAHLLASQAGFPDVIVPVNHAISSLLSELKNADYAQLFRGLQSKLREHSKYIQDILKKKEIRLNDEVQVLAIRFHLNSPDSPLRAYYRQWEHVWKMKHQALTQSSQAESKVDEKKNAKKRKAVENANKKEMEKEEEVIGAPKKRKKATPAAKKADASIADTFADLSAWSDEES</sequence>
<accession>A0A8S1HR48</accession>
<protein>
    <recommendedName>
        <fullName evidence="7">Nucleolar complex protein 2 homolog</fullName>
    </recommendedName>
</protein>
<dbReference type="PANTHER" id="PTHR12687">
    <property type="entry name" value="NUCLEOLAR COMPLEX 2 AND RAD4-RELATED"/>
    <property type="match status" value="1"/>
</dbReference>
<dbReference type="AlphaFoldDB" id="A0A8S1HR48"/>
<evidence type="ECO:0000256" key="2">
    <source>
        <dbReference type="ARBA" id="ARBA00005907"/>
    </source>
</evidence>
<keyword evidence="3" id="KW-0539">Nucleus</keyword>
<reference evidence="5" key="1">
    <citation type="submission" date="2020-10" db="EMBL/GenBank/DDBJ databases">
        <authorList>
            <person name="Kikuchi T."/>
        </authorList>
    </citation>
    <scope>NUCLEOTIDE SEQUENCE</scope>
    <source>
        <strain evidence="5">NKZ352</strain>
    </source>
</reference>
<feature type="region of interest" description="Disordered" evidence="4">
    <location>
        <begin position="74"/>
        <end position="119"/>
    </location>
</feature>
<feature type="region of interest" description="Disordered" evidence="4">
    <location>
        <begin position="699"/>
        <end position="751"/>
    </location>
</feature>
<gene>
    <name evidence="5" type="ORF">CAUJ_LOCUS14523</name>
</gene>
<feature type="region of interest" description="Disordered" evidence="4">
    <location>
        <begin position="151"/>
        <end position="198"/>
    </location>
</feature>
<evidence type="ECO:0000256" key="3">
    <source>
        <dbReference type="ARBA" id="ARBA00023242"/>
    </source>
</evidence>
<comment type="similarity">
    <text evidence="2">Belongs to the NOC2 family.</text>
</comment>
<organism evidence="5 6">
    <name type="scientific">Caenorhabditis auriculariae</name>
    <dbReference type="NCBI Taxonomy" id="2777116"/>
    <lineage>
        <taxon>Eukaryota</taxon>
        <taxon>Metazoa</taxon>
        <taxon>Ecdysozoa</taxon>
        <taxon>Nematoda</taxon>
        <taxon>Chromadorea</taxon>
        <taxon>Rhabditida</taxon>
        <taxon>Rhabditina</taxon>
        <taxon>Rhabditomorpha</taxon>
        <taxon>Rhabditoidea</taxon>
        <taxon>Rhabditidae</taxon>
        <taxon>Peloderinae</taxon>
        <taxon>Caenorhabditis</taxon>
    </lineage>
</organism>
<evidence type="ECO:0000256" key="4">
    <source>
        <dbReference type="SAM" id="MobiDB-lite"/>
    </source>
</evidence>
<dbReference type="InterPro" id="IPR016024">
    <property type="entry name" value="ARM-type_fold"/>
</dbReference>
<dbReference type="GO" id="GO:0005730">
    <property type="term" value="C:nucleolus"/>
    <property type="evidence" value="ECO:0007669"/>
    <property type="project" value="TreeGrafter"/>
</dbReference>
<dbReference type="GO" id="GO:0030691">
    <property type="term" value="C:Noc2p-Noc3p complex"/>
    <property type="evidence" value="ECO:0007669"/>
    <property type="project" value="TreeGrafter"/>
</dbReference>
<evidence type="ECO:0000313" key="6">
    <source>
        <dbReference type="Proteomes" id="UP000835052"/>
    </source>
</evidence>
<dbReference type="SUPFAM" id="SSF48371">
    <property type="entry name" value="ARM repeat"/>
    <property type="match status" value="1"/>
</dbReference>
<comment type="caution">
    <text evidence="5">The sequence shown here is derived from an EMBL/GenBank/DDBJ whole genome shotgun (WGS) entry which is preliminary data.</text>
</comment>
<dbReference type="InterPro" id="IPR005343">
    <property type="entry name" value="Noc2"/>
</dbReference>
<feature type="compositionally biased region" description="Acidic residues" evidence="4">
    <location>
        <begin position="109"/>
        <end position="119"/>
    </location>
</feature>
<feature type="compositionally biased region" description="Basic and acidic residues" evidence="4">
    <location>
        <begin position="717"/>
        <end position="727"/>
    </location>
</feature>
<dbReference type="PANTHER" id="PTHR12687:SF4">
    <property type="entry name" value="NUCLEOLAR COMPLEX PROTEIN 2 HOMOLOG"/>
    <property type="match status" value="1"/>
</dbReference>